<dbReference type="AlphaFoldDB" id="A0A2P5HK16"/>
<feature type="domain" description="Gamma-glutamylcyclotransferase AIG2-like" evidence="5">
    <location>
        <begin position="138"/>
        <end position="227"/>
    </location>
</feature>
<dbReference type="InterPro" id="IPR036568">
    <property type="entry name" value="GGCT-like_sf"/>
</dbReference>
<dbReference type="Proteomes" id="UP000094444">
    <property type="component" value="Unassembled WGS sequence"/>
</dbReference>
<keyword evidence="7" id="KW-1185">Reference proteome</keyword>
<dbReference type="InParanoid" id="A0A2P5HK16"/>
<dbReference type="SUPFAM" id="SSF110857">
    <property type="entry name" value="Gamma-glutamyl cyclotransferase-like"/>
    <property type="match status" value="1"/>
</dbReference>
<comment type="similarity">
    <text evidence="1">Belongs to the gamma-glutamylcyclotransferase family.</text>
</comment>
<evidence type="ECO:0000313" key="6">
    <source>
        <dbReference type="EMBL" id="POS70589.1"/>
    </source>
</evidence>
<accession>A0A2P5HK16</accession>
<protein>
    <recommendedName>
        <fullName evidence="3">Putative gamma-glutamylcyclotransferase</fullName>
    </recommendedName>
</protein>
<reference evidence="6" key="1">
    <citation type="submission" date="2017-09" db="EMBL/GenBank/DDBJ databases">
        <title>Polyketide synthases of a Diaporthe helianthi virulent isolate.</title>
        <authorList>
            <person name="Baroncelli R."/>
        </authorList>
    </citation>
    <scope>NUCLEOTIDE SEQUENCE [LARGE SCALE GENOMIC DNA]</scope>
    <source>
        <strain evidence="6">7/96</strain>
    </source>
</reference>
<name>A0A2P5HK16_DIAHE</name>
<keyword evidence="2" id="KW-0808">Transferase</keyword>
<comment type="caution">
    <text evidence="6">The sequence shown here is derived from an EMBL/GenBank/DDBJ whole genome shotgun (WGS) entry which is preliminary data.</text>
</comment>
<dbReference type="GO" id="GO:0016740">
    <property type="term" value="F:transferase activity"/>
    <property type="evidence" value="ECO:0007669"/>
    <property type="project" value="UniProtKB-KW"/>
</dbReference>
<dbReference type="InterPro" id="IPR013024">
    <property type="entry name" value="GGCT-like"/>
</dbReference>
<dbReference type="OrthoDB" id="3262926at2759"/>
<evidence type="ECO:0000256" key="4">
    <source>
        <dbReference type="SAM" id="MobiDB-lite"/>
    </source>
</evidence>
<dbReference type="PANTHER" id="PTHR31544">
    <property type="entry name" value="AIG2-LIKE PROTEIN D"/>
    <property type="match status" value="1"/>
</dbReference>
<feature type="compositionally biased region" description="Pro residues" evidence="4">
    <location>
        <begin position="75"/>
        <end position="90"/>
    </location>
</feature>
<evidence type="ECO:0000259" key="5">
    <source>
        <dbReference type="Pfam" id="PF06094"/>
    </source>
</evidence>
<sequence>MHCHSSQRYISEHQALSAEGHDPRLQAYYPSGVKSIFPISISSPNSSSVQPGKENLNAPKAPPAKMNSQSRKASPPTPPPAPAPRPPLPRQPVDAKSSKPAIETPSVYLDSLASMPADFLTRPEVEPILNEPYKPVYYFFYGTLTKPKILSHILDLKQPPILRPAKLVGYSLTNWGQYRALIDGKSGEEVTGYAYLVGSIDDELKLARYETNAYEPAHCRIRFTDGQIPSQEFGMTFKYAGDDEALKAGRFDRKLWELQMGMRLPEKWRARDTPSEK</sequence>
<proteinExistence type="inferred from homology"/>
<evidence type="ECO:0000256" key="3">
    <source>
        <dbReference type="ARBA" id="ARBA00030602"/>
    </source>
</evidence>
<dbReference type="InterPro" id="IPR045038">
    <property type="entry name" value="AIG2-like"/>
</dbReference>
<dbReference type="EMBL" id="MAVT02001574">
    <property type="protein sequence ID" value="POS70589.1"/>
    <property type="molecule type" value="Genomic_DNA"/>
</dbReference>
<dbReference type="CDD" id="cd06661">
    <property type="entry name" value="GGCT_like"/>
    <property type="match status" value="1"/>
</dbReference>
<dbReference type="InterPro" id="IPR009288">
    <property type="entry name" value="AIG2-like_dom"/>
</dbReference>
<organism evidence="6 7">
    <name type="scientific">Diaporthe helianthi</name>
    <dbReference type="NCBI Taxonomy" id="158607"/>
    <lineage>
        <taxon>Eukaryota</taxon>
        <taxon>Fungi</taxon>
        <taxon>Dikarya</taxon>
        <taxon>Ascomycota</taxon>
        <taxon>Pezizomycotina</taxon>
        <taxon>Sordariomycetes</taxon>
        <taxon>Sordariomycetidae</taxon>
        <taxon>Diaporthales</taxon>
        <taxon>Diaporthaceae</taxon>
        <taxon>Diaporthe</taxon>
    </lineage>
</organism>
<evidence type="ECO:0000313" key="7">
    <source>
        <dbReference type="Proteomes" id="UP000094444"/>
    </source>
</evidence>
<dbReference type="Pfam" id="PF06094">
    <property type="entry name" value="GGACT"/>
    <property type="match status" value="1"/>
</dbReference>
<feature type="region of interest" description="Disordered" evidence="4">
    <location>
        <begin position="40"/>
        <end position="100"/>
    </location>
</feature>
<dbReference type="PANTHER" id="PTHR31544:SF4">
    <property type="entry name" value="GAMMA-GLUTAMYLCYCLOTRANSFERASE-RELATED"/>
    <property type="match status" value="1"/>
</dbReference>
<evidence type="ECO:0000256" key="1">
    <source>
        <dbReference type="ARBA" id="ARBA00008861"/>
    </source>
</evidence>
<gene>
    <name evidence="6" type="ORF">DHEL01_v211018</name>
</gene>
<dbReference type="Gene3D" id="3.10.490.10">
    <property type="entry name" value="Gamma-glutamyl cyclotransferase-like"/>
    <property type="match status" value="1"/>
</dbReference>
<evidence type="ECO:0000256" key="2">
    <source>
        <dbReference type="ARBA" id="ARBA00022679"/>
    </source>
</evidence>